<name>A0A6J5S2B8_9CAUD</name>
<accession>A0A6J5S2B8</accession>
<proteinExistence type="predicted"/>
<evidence type="ECO:0000313" key="2">
    <source>
        <dbReference type="EMBL" id="CAB4170238.1"/>
    </source>
</evidence>
<sequence length="215" mass="24220">MKLQKKDIELLEELELEIARNKLGFLLAGKALQIIHAKKLYRASHSTFAAYCSDRWGFSDRHVRSMIHATVAAETDPTVSSIRQGNKTKKTKVIEQEISIDQAMAEVEEDDLSELDMATVEFEGVYSIIATLKKAIKNLTSQKCGRHLSAQGIETCIKNLNEEIKWGSPALDCPHQGSTTGLNGEHQEHCACRGTRWLPNNQISQEKRRVFQIDK</sequence>
<evidence type="ECO:0000313" key="5">
    <source>
        <dbReference type="EMBL" id="CAB4186436.1"/>
    </source>
</evidence>
<dbReference type="EMBL" id="LR796949">
    <property type="protein sequence ID" value="CAB4177413.1"/>
    <property type="molecule type" value="Genomic_DNA"/>
</dbReference>
<evidence type="ECO:0000313" key="7">
    <source>
        <dbReference type="EMBL" id="CAB4212450.1"/>
    </source>
</evidence>
<dbReference type="EMBL" id="LR797028">
    <property type="protein sequence ID" value="CAB4182924.1"/>
    <property type="molecule type" value="Genomic_DNA"/>
</dbReference>
<dbReference type="EMBL" id="LR797275">
    <property type="protein sequence ID" value="CAB4199134.1"/>
    <property type="molecule type" value="Genomic_DNA"/>
</dbReference>
<protein>
    <submittedName>
        <fullName evidence="6">Uncharacterized protein</fullName>
    </submittedName>
</protein>
<evidence type="ECO:0000313" key="6">
    <source>
        <dbReference type="EMBL" id="CAB4199134.1"/>
    </source>
</evidence>
<reference evidence="6" key="1">
    <citation type="submission" date="2020-05" db="EMBL/GenBank/DDBJ databases">
        <authorList>
            <person name="Chiriac C."/>
            <person name="Salcher M."/>
            <person name="Ghai R."/>
            <person name="Kavagutti S V."/>
        </authorList>
    </citation>
    <scope>NUCLEOTIDE SEQUENCE</scope>
</reference>
<dbReference type="EMBL" id="LR797095">
    <property type="protein sequence ID" value="CAB4186436.1"/>
    <property type="molecule type" value="Genomic_DNA"/>
</dbReference>
<organism evidence="6">
    <name type="scientific">uncultured Caudovirales phage</name>
    <dbReference type="NCBI Taxonomy" id="2100421"/>
    <lineage>
        <taxon>Viruses</taxon>
        <taxon>Duplodnaviria</taxon>
        <taxon>Heunggongvirae</taxon>
        <taxon>Uroviricota</taxon>
        <taxon>Caudoviricetes</taxon>
        <taxon>Peduoviridae</taxon>
        <taxon>Maltschvirus</taxon>
        <taxon>Maltschvirus maltsch</taxon>
    </lineage>
</organism>
<evidence type="ECO:0000313" key="3">
    <source>
        <dbReference type="EMBL" id="CAB4177413.1"/>
    </source>
</evidence>
<dbReference type="EMBL" id="LR797387">
    <property type="protein sequence ID" value="CAB4212450.1"/>
    <property type="molecule type" value="Genomic_DNA"/>
</dbReference>
<dbReference type="EMBL" id="LR796449">
    <property type="protein sequence ID" value="CAB4145635.1"/>
    <property type="molecule type" value="Genomic_DNA"/>
</dbReference>
<gene>
    <name evidence="4" type="ORF">UFOVP1088_28</name>
    <name evidence="5" type="ORF">UFOVP1149_35</name>
    <name evidence="6" type="ORF">UFOVP1330_22</name>
    <name evidence="7" type="ORF">UFOVP1441_16</name>
    <name evidence="1" type="ORF">UFOVP486_23</name>
    <name evidence="2" type="ORF">UFOVP911_4</name>
    <name evidence="3" type="ORF">UFOVP997_48</name>
</gene>
<evidence type="ECO:0000313" key="1">
    <source>
        <dbReference type="EMBL" id="CAB4145635.1"/>
    </source>
</evidence>
<evidence type="ECO:0000313" key="4">
    <source>
        <dbReference type="EMBL" id="CAB4182924.1"/>
    </source>
</evidence>
<dbReference type="EMBL" id="LR796856">
    <property type="protein sequence ID" value="CAB4170238.1"/>
    <property type="molecule type" value="Genomic_DNA"/>
</dbReference>